<dbReference type="OrthoDB" id="2740448at2759"/>
<keyword evidence="1" id="KW-0479">Metal-binding</keyword>
<keyword evidence="2" id="KW-0805">Transcription regulation</keyword>
<protein>
    <recommendedName>
        <fullName evidence="7">Aflatoxin regulatory protein domain-containing protein</fullName>
    </recommendedName>
</protein>
<evidence type="ECO:0000313" key="8">
    <source>
        <dbReference type="EMBL" id="KUM58340.1"/>
    </source>
</evidence>
<comment type="caution">
    <text evidence="8">The sequence shown here is derived from an EMBL/GenBank/DDBJ whole genome shotgun (WGS) entry which is preliminary data.</text>
</comment>
<dbReference type="Pfam" id="PF08493">
    <property type="entry name" value="AflR"/>
    <property type="match status" value="1"/>
</dbReference>
<feature type="region of interest" description="Disordered" evidence="6">
    <location>
        <begin position="1"/>
        <end position="43"/>
    </location>
</feature>
<evidence type="ECO:0000256" key="2">
    <source>
        <dbReference type="ARBA" id="ARBA00023015"/>
    </source>
</evidence>
<dbReference type="GO" id="GO:0045122">
    <property type="term" value="P:aflatoxin biosynthetic process"/>
    <property type="evidence" value="ECO:0007669"/>
    <property type="project" value="InterPro"/>
</dbReference>
<evidence type="ECO:0000313" key="9">
    <source>
        <dbReference type="Proteomes" id="UP000055045"/>
    </source>
</evidence>
<dbReference type="GO" id="GO:0006355">
    <property type="term" value="P:regulation of DNA-templated transcription"/>
    <property type="evidence" value="ECO:0007669"/>
    <property type="project" value="InterPro"/>
</dbReference>
<evidence type="ECO:0000259" key="7">
    <source>
        <dbReference type="Pfam" id="PF08493"/>
    </source>
</evidence>
<name>A0A117NLV7_PENFR</name>
<feature type="region of interest" description="Disordered" evidence="6">
    <location>
        <begin position="146"/>
        <end position="181"/>
    </location>
</feature>
<keyword evidence="9" id="KW-1185">Reference proteome</keyword>
<evidence type="ECO:0000256" key="5">
    <source>
        <dbReference type="ARBA" id="ARBA00023242"/>
    </source>
</evidence>
<dbReference type="AlphaFoldDB" id="A0A117NLV7"/>
<keyword evidence="3" id="KW-0238">DNA-binding</keyword>
<gene>
    <name evidence="8" type="ORF">ACN42_g8804</name>
</gene>
<dbReference type="InterPro" id="IPR013700">
    <property type="entry name" value="AflR"/>
</dbReference>
<feature type="compositionally biased region" description="Basic and acidic residues" evidence="6">
    <location>
        <begin position="34"/>
        <end position="43"/>
    </location>
</feature>
<accession>A0A117NLV7</accession>
<dbReference type="GO" id="GO:0003677">
    <property type="term" value="F:DNA binding"/>
    <property type="evidence" value="ECO:0007669"/>
    <property type="project" value="UniProtKB-KW"/>
</dbReference>
<organism evidence="8 9">
    <name type="scientific">Penicillium freii</name>
    <dbReference type="NCBI Taxonomy" id="48697"/>
    <lineage>
        <taxon>Eukaryota</taxon>
        <taxon>Fungi</taxon>
        <taxon>Dikarya</taxon>
        <taxon>Ascomycota</taxon>
        <taxon>Pezizomycotina</taxon>
        <taxon>Eurotiomycetes</taxon>
        <taxon>Eurotiomycetidae</taxon>
        <taxon>Eurotiales</taxon>
        <taxon>Aspergillaceae</taxon>
        <taxon>Penicillium</taxon>
    </lineage>
</organism>
<keyword evidence="5" id="KW-0539">Nucleus</keyword>
<evidence type="ECO:0000256" key="6">
    <source>
        <dbReference type="SAM" id="MobiDB-lite"/>
    </source>
</evidence>
<dbReference type="GO" id="GO:0046872">
    <property type="term" value="F:metal ion binding"/>
    <property type="evidence" value="ECO:0007669"/>
    <property type="project" value="UniProtKB-KW"/>
</dbReference>
<sequence>MDGSDPVVTDIDNLDPLPETRELDDENGDGQEGNEVRHDPEDAQHESCIAVACRTLSSLYQFVQSDCVNGHSTNDNQSRNMLKPPTPATDSVFCMTRSAIETVSRLLNCTGRSCAGDPSILLVLSSILLKILAWYEALHQSEIGRLGQSATPSPSGREDVGSNSCHSSVTHSTGLSQPSESMEESLYTVPLTIPLTVSAFNLSRDTETKMKAQLLLCEVQTLSQACQALDRRVQAAESMRGEKGLCGQSNSHLLRQLDELQHALTAVCTQVPSLG</sequence>
<keyword evidence="4" id="KW-0804">Transcription</keyword>
<reference evidence="8 9" key="1">
    <citation type="submission" date="2015-10" db="EMBL/GenBank/DDBJ databases">
        <title>Genome sequencing of Penicillium freii.</title>
        <authorList>
            <person name="Nguyen H.D."/>
            <person name="Visagie C.M."/>
            <person name="Seifert K.A."/>
        </authorList>
    </citation>
    <scope>NUCLEOTIDE SEQUENCE [LARGE SCALE GENOMIC DNA]</scope>
    <source>
        <strain evidence="8 9">DAOM 242723</strain>
    </source>
</reference>
<proteinExistence type="predicted"/>
<evidence type="ECO:0000256" key="1">
    <source>
        <dbReference type="ARBA" id="ARBA00022723"/>
    </source>
</evidence>
<evidence type="ECO:0000256" key="3">
    <source>
        <dbReference type="ARBA" id="ARBA00023125"/>
    </source>
</evidence>
<dbReference type="Proteomes" id="UP000055045">
    <property type="component" value="Unassembled WGS sequence"/>
</dbReference>
<feature type="domain" description="Aflatoxin regulatory protein" evidence="7">
    <location>
        <begin position="45"/>
        <end position="148"/>
    </location>
</feature>
<evidence type="ECO:0000256" key="4">
    <source>
        <dbReference type="ARBA" id="ARBA00023163"/>
    </source>
</evidence>
<dbReference type="EMBL" id="LLXE01000290">
    <property type="protein sequence ID" value="KUM58340.1"/>
    <property type="molecule type" value="Genomic_DNA"/>
</dbReference>
<feature type="compositionally biased region" description="Polar residues" evidence="6">
    <location>
        <begin position="161"/>
        <end position="180"/>
    </location>
</feature>
<dbReference type="GO" id="GO:0005634">
    <property type="term" value="C:nucleus"/>
    <property type="evidence" value="ECO:0007669"/>
    <property type="project" value="InterPro"/>
</dbReference>